<gene>
    <name evidence="1" type="ORF">PNBC_00140</name>
</gene>
<comment type="caution">
    <text evidence="1">The sequence shown here is derived from an EMBL/GenBank/DDBJ whole genome shotgun (WGS) entry which is preliminary data.</text>
</comment>
<sequence length="84" mass="9545">MRPLIEFCTNNMHFDTDVVMEKLESNPDYDVIEYGCLTNCGQCYLMPFAMVDGEIVTAESADELLEAIMAKIKEADAWDELDLD</sequence>
<organism evidence="1 2">
    <name type="scientific">Paenibacillus crassostreae</name>
    <dbReference type="NCBI Taxonomy" id="1763538"/>
    <lineage>
        <taxon>Bacteria</taxon>
        <taxon>Bacillati</taxon>
        <taxon>Bacillota</taxon>
        <taxon>Bacilli</taxon>
        <taxon>Bacillales</taxon>
        <taxon>Paenibacillaceae</taxon>
        <taxon>Paenibacillus</taxon>
    </lineage>
</organism>
<evidence type="ECO:0000313" key="2">
    <source>
        <dbReference type="Proteomes" id="UP000077134"/>
    </source>
</evidence>
<dbReference type="GO" id="GO:0016874">
    <property type="term" value="F:ligase activity"/>
    <property type="evidence" value="ECO:0007669"/>
    <property type="project" value="UniProtKB-KW"/>
</dbReference>
<dbReference type="InterPro" id="IPR009910">
    <property type="entry name" value="DUF1450"/>
</dbReference>
<keyword evidence="1" id="KW-0436">Ligase</keyword>
<reference evidence="1 2" key="1">
    <citation type="submission" date="2016-02" db="EMBL/GenBank/DDBJ databases">
        <title>Paenibacillus sp. LPB0068, isolated from Crassostrea gigas.</title>
        <authorList>
            <person name="Shin S.-K."/>
            <person name="Yi H."/>
        </authorList>
    </citation>
    <scope>NUCLEOTIDE SEQUENCE [LARGE SCALE GENOMIC DNA]</scope>
    <source>
        <strain evidence="1 2">LPB0068</strain>
    </source>
</reference>
<dbReference type="Proteomes" id="UP000077134">
    <property type="component" value="Unassembled WGS sequence"/>
</dbReference>
<proteinExistence type="predicted"/>
<dbReference type="NCBIfam" id="NF010190">
    <property type="entry name" value="PRK13669.1"/>
    <property type="match status" value="1"/>
</dbReference>
<dbReference type="AlphaFoldDB" id="A0A167GQM5"/>
<dbReference type="RefSeq" id="WP_068654017.1">
    <property type="nucleotide sequence ID" value="NZ_CP017770.1"/>
</dbReference>
<dbReference type="STRING" id="1763538.LPB68_07060"/>
<dbReference type="KEGG" id="pcx:LPB68_07060"/>
<dbReference type="EMBL" id="LSFN01000001">
    <property type="protein sequence ID" value="OAB77811.1"/>
    <property type="molecule type" value="Genomic_DNA"/>
</dbReference>
<keyword evidence="2" id="KW-1185">Reference proteome</keyword>
<dbReference type="OrthoDB" id="1684419at2"/>
<name>A0A167GQM5_9BACL</name>
<evidence type="ECO:0000313" key="1">
    <source>
        <dbReference type="EMBL" id="OAB77811.1"/>
    </source>
</evidence>
<accession>A0A167GQM5</accession>
<dbReference type="Pfam" id="PF07293">
    <property type="entry name" value="DUF1450"/>
    <property type="match status" value="1"/>
</dbReference>
<protein>
    <submittedName>
        <fullName evidence="1">UDP-N-acetylmuramoylalanine--D-glutamate ligase</fullName>
    </submittedName>
</protein>